<organism evidence="3 4">
    <name type="scientific">Natranaerobius trueperi</name>
    <dbReference type="NCBI Taxonomy" id="759412"/>
    <lineage>
        <taxon>Bacteria</taxon>
        <taxon>Bacillati</taxon>
        <taxon>Bacillota</taxon>
        <taxon>Clostridia</taxon>
        <taxon>Natranaerobiales</taxon>
        <taxon>Natranaerobiaceae</taxon>
        <taxon>Natranaerobius</taxon>
    </lineage>
</organism>
<gene>
    <name evidence="3" type="ORF">CDO51_00705</name>
</gene>
<evidence type="ECO:0000313" key="3">
    <source>
        <dbReference type="EMBL" id="OWZ84958.1"/>
    </source>
</evidence>
<name>A0A226C0Y1_9FIRM</name>
<protein>
    <recommendedName>
        <fullName evidence="2">Transglutaminase-like domain-containing protein</fullName>
    </recommendedName>
</protein>
<feature type="domain" description="Transglutaminase-like" evidence="2">
    <location>
        <begin position="857"/>
        <end position="919"/>
    </location>
</feature>
<feature type="region of interest" description="Disordered" evidence="1">
    <location>
        <begin position="982"/>
        <end position="1011"/>
    </location>
</feature>
<dbReference type="Pfam" id="PF01841">
    <property type="entry name" value="Transglut_core"/>
    <property type="match status" value="1"/>
</dbReference>
<dbReference type="SMART" id="SM00460">
    <property type="entry name" value="TGc"/>
    <property type="match status" value="1"/>
</dbReference>
<dbReference type="SUPFAM" id="SSF110296">
    <property type="entry name" value="Oligoxyloglucan reducing end-specific cellobiohydrolase"/>
    <property type="match status" value="3"/>
</dbReference>
<proteinExistence type="predicted"/>
<dbReference type="InterPro" id="IPR038765">
    <property type="entry name" value="Papain-like_cys_pep_sf"/>
</dbReference>
<dbReference type="Gene3D" id="3.10.620.30">
    <property type="match status" value="1"/>
</dbReference>
<dbReference type="SUPFAM" id="SSF55383">
    <property type="entry name" value="Copper amine oxidase, domain N"/>
    <property type="match status" value="2"/>
</dbReference>
<dbReference type="PANTHER" id="PTHR33490">
    <property type="entry name" value="BLR5614 PROTEIN-RELATED"/>
    <property type="match status" value="1"/>
</dbReference>
<dbReference type="EMBL" id="NIQC01000001">
    <property type="protein sequence ID" value="OWZ84958.1"/>
    <property type="molecule type" value="Genomic_DNA"/>
</dbReference>
<dbReference type="Pfam" id="PF07833">
    <property type="entry name" value="Cu_amine_oxidN1"/>
    <property type="match status" value="1"/>
</dbReference>
<evidence type="ECO:0000259" key="2">
    <source>
        <dbReference type="SMART" id="SM00460"/>
    </source>
</evidence>
<sequence length="1131" mass="128702">MPNKIYYILGLTLIILALGNSIVSDIDEVMASDQDGWIISDWRSSGGPYGGEITSIAQDPNNPNDIYVGTPEGLFKSFDKGENWYHLGVSDYEINDIAVSSQNPDQVYLGANDGLYISEDGGVTWDFFEGDLKGEKVNFIDRASDPIFRETILVGTEEGAYISRTGGRSFTLIGYEGKNVTAGLIDSNKPEFVFLAVEDKGLVSSDNRGLNWTKLSNDYVGEVLSISVNPAFPYIMFIGTTNGIYSSYDSGVNWDHSGFLGIPVHDIWMDPKSPIHIMIATEGEGVKRSSTGADSWETVHKDLQNKEFNIILKDQDDPDRFFLGTSDVGIVSLNLKEQDFRVLNEGLTTYINNLIVSKNNPDNVVAVSDAEVFFTLDGGNEWSELFTSRPDAIHLWQNKKEDDDEQLYFVKDDTMYISDWDFNLEEIDLSNFVNQIYQISVHPKDSDEIWVGTNEGVYRSKDRGETWEQIGLSDSFIEYLNISYDSDLGQTVLYAGGYSGVYRYHENFENEEADEDKTKEKYGSYGEFTKIIDDKEYAISELEVPTLNPRKVWVGTLGKGVYYSEDAGEGFEAFNTGLIGSEEDYFPRVVDITTYENDPDKVLVALESGIYYSSNRDDDWDLVNDINHRVESLDVHFEPPTSLYIGTSEGVYYHEAYEIPYLGWDEEEHFTLENPEIYRFSEEFKLENETDKTQEDLVFMAPRVLNHGIYQFHYDYDIDPKPEEVITLDEHLEKDQKGYNIDDYWFEIGNELLVFTKDELEPGETWEISVENETVVFETYYDLDAMDPKPYDRESEFYKLYTSSDEVSQSDNETIEELASEVVEGAQGPIEKASKIFDWVKDYLEYVPPGNVGALEAYETGKGVCADYSDLFVALARAEGIPARRLSGYYISGPEDGQYHAWAEFYVEGYGWVPVEPTFEAWYSDYFGEIPDTSHIFMSYGVVRHEFSSNLSFSETFDIERVSLGEMDFKQEDLFELLKEHELSEPETENSDENQDDENDNPNNSYENENVITTKVGSDTLKVGSETISMDVESYIVDGRTMVPLRFIADSMGADVDYLSEEKEVSILLDKKEITLPLEGDTAKVNDKEMELEVAPELLEGRTMVPLRFINEQLGAYVEYENETQKIIIHN</sequence>
<evidence type="ECO:0000256" key="1">
    <source>
        <dbReference type="SAM" id="MobiDB-lite"/>
    </source>
</evidence>
<dbReference type="InterPro" id="IPR015943">
    <property type="entry name" value="WD40/YVTN_repeat-like_dom_sf"/>
</dbReference>
<dbReference type="Gene3D" id="3.30.457.10">
    <property type="entry name" value="Copper amine oxidase-like, N-terminal domain"/>
    <property type="match status" value="1"/>
</dbReference>
<dbReference type="OrthoDB" id="9804872at2"/>
<dbReference type="RefSeq" id="WP_089022382.1">
    <property type="nucleotide sequence ID" value="NZ_NIQC01000001.1"/>
</dbReference>
<evidence type="ECO:0000313" key="4">
    <source>
        <dbReference type="Proteomes" id="UP000214588"/>
    </source>
</evidence>
<dbReference type="Gene3D" id="2.130.10.10">
    <property type="entry name" value="YVTN repeat-like/Quinoprotein amine dehydrogenase"/>
    <property type="match status" value="4"/>
</dbReference>
<dbReference type="PANTHER" id="PTHR33490:SF3">
    <property type="entry name" value="CONSERVED INTEGRAL MEMBRANE PROTEIN"/>
    <property type="match status" value="1"/>
</dbReference>
<accession>A0A226C0Y1</accession>
<reference evidence="3 4" key="1">
    <citation type="submission" date="2017-06" db="EMBL/GenBank/DDBJ databases">
        <title>Draft Genome Sequence of Natranaerobius trueperi halophilic, alkalithermophilic bacteria from soda lakes.</title>
        <authorList>
            <person name="Zhao B."/>
        </authorList>
    </citation>
    <scope>NUCLEOTIDE SEQUENCE [LARGE SCALE GENOMIC DNA]</scope>
    <source>
        <strain evidence="3 4">DSM 18760</strain>
    </source>
</reference>
<dbReference type="InterPro" id="IPR012854">
    <property type="entry name" value="Cu_amine_oxidase-like_N"/>
</dbReference>
<dbReference type="InterPro" id="IPR002931">
    <property type="entry name" value="Transglutaminase-like"/>
</dbReference>
<dbReference type="Proteomes" id="UP000214588">
    <property type="component" value="Unassembled WGS sequence"/>
</dbReference>
<feature type="compositionally biased region" description="Low complexity" evidence="1">
    <location>
        <begin position="1001"/>
        <end position="1010"/>
    </location>
</feature>
<dbReference type="AlphaFoldDB" id="A0A226C0Y1"/>
<keyword evidence="4" id="KW-1185">Reference proteome</keyword>
<dbReference type="InterPro" id="IPR036582">
    <property type="entry name" value="Mao_N_sf"/>
</dbReference>
<comment type="caution">
    <text evidence="3">The sequence shown here is derived from an EMBL/GenBank/DDBJ whole genome shotgun (WGS) entry which is preliminary data.</text>
</comment>
<feature type="compositionally biased region" description="Acidic residues" evidence="1">
    <location>
        <begin position="985"/>
        <end position="1000"/>
    </location>
</feature>
<dbReference type="SUPFAM" id="SSF54001">
    <property type="entry name" value="Cysteine proteinases"/>
    <property type="match status" value="1"/>
</dbReference>